<dbReference type="SUPFAM" id="SSF82861">
    <property type="entry name" value="Mechanosensitive channel protein MscS (YggB), transmembrane region"/>
    <property type="match status" value="1"/>
</dbReference>
<dbReference type="InterPro" id="IPR011014">
    <property type="entry name" value="MscS_channel_TM-2"/>
</dbReference>
<evidence type="ECO:0000256" key="3">
    <source>
        <dbReference type="ARBA" id="ARBA00022692"/>
    </source>
</evidence>
<dbReference type="InterPro" id="IPR045275">
    <property type="entry name" value="MscS_archaea/bacteria_type"/>
</dbReference>
<dbReference type="Gene3D" id="1.10.287.1260">
    <property type="match status" value="1"/>
</dbReference>
<keyword evidence="9" id="KW-1185">Reference proteome</keyword>
<accession>A0A2N4UE11</accession>
<dbReference type="GO" id="GO:0008381">
    <property type="term" value="F:mechanosensitive monoatomic ion channel activity"/>
    <property type="evidence" value="ECO:0007669"/>
    <property type="project" value="InterPro"/>
</dbReference>
<proteinExistence type="inferred from homology"/>
<feature type="transmembrane region" description="Helical" evidence="6">
    <location>
        <begin position="67"/>
        <end position="92"/>
    </location>
</feature>
<keyword evidence="6" id="KW-1003">Cell membrane</keyword>
<dbReference type="InterPro" id="IPR006685">
    <property type="entry name" value="MscS_channel_2nd"/>
</dbReference>
<sequence>MLATLTPYFPAWTHEWLGLIFLTLQLLTIMLVAWLLQRGLWRILQRASQRYDLPVHLIRPTASIARWIIMTAAALLVLGRLGVSGTVLWTAFTGFSAVAAVAFFAAWSVLSNIFCAILIFTTRPFRLGDHVEILDTAEKPGARGEVVDISLLYVTLRDSTEEHRGALLQIPNALVFQRIVRRWKGGPPL</sequence>
<keyword evidence="6" id="KW-0813">Transport</keyword>
<dbReference type="InterPro" id="IPR023408">
    <property type="entry name" value="MscS_beta-dom_sf"/>
</dbReference>
<dbReference type="SUPFAM" id="SSF50182">
    <property type="entry name" value="Sm-like ribonucleoproteins"/>
    <property type="match status" value="1"/>
</dbReference>
<comment type="function">
    <text evidence="6">Mechanosensitive channel that participates in the regulation of osmotic pressure changes within the cell, opening in response to stretch forces in the membrane lipid bilayer, without the need for other proteins. Contributes to normal resistance to hypoosmotic shock. Forms an ion channel of 1.0 nanosiemens conductance with a slight preference for anions.</text>
</comment>
<dbReference type="PANTHER" id="PTHR30221">
    <property type="entry name" value="SMALL-CONDUCTANCE MECHANOSENSITIVE CHANNEL"/>
    <property type="match status" value="1"/>
</dbReference>
<evidence type="ECO:0000313" key="9">
    <source>
        <dbReference type="Proteomes" id="UP000234328"/>
    </source>
</evidence>
<dbReference type="RefSeq" id="WP_102070523.1">
    <property type="nucleotide sequence ID" value="NZ_PDNV01000008.1"/>
</dbReference>
<keyword evidence="6" id="KW-0407">Ion channel</keyword>
<name>A0A2N4UE11_9BURK</name>
<evidence type="ECO:0000256" key="6">
    <source>
        <dbReference type="RuleBase" id="RU369025"/>
    </source>
</evidence>
<evidence type="ECO:0000256" key="4">
    <source>
        <dbReference type="ARBA" id="ARBA00022989"/>
    </source>
</evidence>
<comment type="subcellular location">
    <subcellularLocation>
        <location evidence="6">Cell inner membrane</location>
        <topology evidence="6">Multi-pass membrane protein</topology>
    </subcellularLocation>
    <subcellularLocation>
        <location evidence="1">Membrane</location>
        <topology evidence="1">Multi-pass membrane protein</topology>
    </subcellularLocation>
</comment>
<keyword evidence="6" id="KW-0406">Ion transport</keyword>
<evidence type="ECO:0000256" key="5">
    <source>
        <dbReference type="ARBA" id="ARBA00023136"/>
    </source>
</evidence>
<evidence type="ECO:0000256" key="2">
    <source>
        <dbReference type="ARBA" id="ARBA00008017"/>
    </source>
</evidence>
<dbReference type="InterPro" id="IPR010920">
    <property type="entry name" value="LSM_dom_sf"/>
</dbReference>
<feature type="transmembrane region" description="Helical" evidence="6">
    <location>
        <begin position="98"/>
        <end position="120"/>
    </location>
</feature>
<comment type="subunit">
    <text evidence="6">Homoheptamer.</text>
</comment>
<keyword evidence="6" id="KW-0997">Cell inner membrane</keyword>
<dbReference type="EMBL" id="PDNV01000008">
    <property type="protein sequence ID" value="PLC53253.1"/>
    <property type="molecule type" value="Genomic_DNA"/>
</dbReference>
<keyword evidence="3 6" id="KW-0812">Transmembrane</keyword>
<evidence type="ECO:0000259" key="7">
    <source>
        <dbReference type="Pfam" id="PF00924"/>
    </source>
</evidence>
<comment type="caution">
    <text evidence="6">Lacks conserved residue(s) required for the propagation of feature annotation.</text>
</comment>
<keyword evidence="4 6" id="KW-1133">Transmembrane helix</keyword>
<dbReference type="GO" id="GO:0005886">
    <property type="term" value="C:plasma membrane"/>
    <property type="evidence" value="ECO:0007669"/>
    <property type="project" value="UniProtKB-SubCell"/>
</dbReference>
<dbReference type="Pfam" id="PF00924">
    <property type="entry name" value="MS_channel_2nd"/>
    <property type="match status" value="1"/>
</dbReference>
<feature type="transmembrane region" description="Helical" evidence="6">
    <location>
        <begin position="16"/>
        <end position="36"/>
    </location>
</feature>
<gene>
    <name evidence="8" type="ORF">CR155_13295</name>
</gene>
<evidence type="ECO:0000313" key="8">
    <source>
        <dbReference type="EMBL" id="PLC53253.1"/>
    </source>
</evidence>
<dbReference type="OrthoDB" id="8685113at2"/>
<comment type="similarity">
    <text evidence="2 6">Belongs to the MscS (TC 1.A.23) family.</text>
</comment>
<organism evidence="8 9">
    <name type="scientific">Pollutimonas nitritireducens</name>
    <dbReference type="NCBI Taxonomy" id="2045209"/>
    <lineage>
        <taxon>Bacteria</taxon>
        <taxon>Pseudomonadati</taxon>
        <taxon>Pseudomonadota</taxon>
        <taxon>Betaproteobacteria</taxon>
        <taxon>Burkholderiales</taxon>
        <taxon>Alcaligenaceae</taxon>
        <taxon>Pollutimonas</taxon>
    </lineage>
</organism>
<protein>
    <recommendedName>
        <fullName evidence="6">Small-conductance mechanosensitive channel</fullName>
    </recommendedName>
</protein>
<dbReference type="Gene3D" id="2.30.30.60">
    <property type="match status" value="1"/>
</dbReference>
<reference evidence="8 9" key="1">
    <citation type="submission" date="2017-10" db="EMBL/GenBank/DDBJ databases">
        <title>Two draft genome sequences of Pusillimonas sp. strains isolated from a nitrate- and radionuclide-contaminated groundwater in Russia.</title>
        <authorList>
            <person name="Grouzdev D.S."/>
            <person name="Tourova T.P."/>
            <person name="Goeva M.A."/>
            <person name="Babich T.L."/>
            <person name="Sokolova D.S."/>
            <person name="Abdullin R."/>
            <person name="Poltaraus A.B."/>
            <person name="Toshchakov S.V."/>
            <person name="Nazina T.N."/>
        </authorList>
    </citation>
    <scope>NUCLEOTIDE SEQUENCE [LARGE SCALE GENOMIC DNA]</scope>
    <source>
        <strain evidence="8 9">JR1/69-2-13</strain>
    </source>
</reference>
<evidence type="ECO:0000256" key="1">
    <source>
        <dbReference type="ARBA" id="ARBA00004141"/>
    </source>
</evidence>
<dbReference type="AlphaFoldDB" id="A0A2N4UE11"/>
<keyword evidence="5 6" id="KW-0472">Membrane</keyword>
<dbReference type="PANTHER" id="PTHR30221:SF8">
    <property type="entry name" value="SMALL-CONDUCTANCE MECHANOSENSITIVE CHANNEL"/>
    <property type="match status" value="1"/>
</dbReference>
<feature type="domain" description="Mechanosensitive ion channel MscS" evidence="7">
    <location>
        <begin position="109"/>
        <end position="178"/>
    </location>
</feature>
<dbReference type="Proteomes" id="UP000234328">
    <property type="component" value="Unassembled WGS sequence"/>
</dbReference>
<comment type="caution">
    <text evidence="8">The sequence shown here is derived from an EMBL/GenBank/DDBJ whole genome shotgun (WGS) entry which is preliminary data.</text>
</comment>